<reference evidence="1" key="1">
    <citation type="journal article" date="2015" name="Nature">
        <title>Complex archaea that bridge the gap between prokaryotes and eukaryotes.</title>
        <authorList>
            <person name="Spang A."/>
            <person name="Saw J.H."/>
            <person name="Jorgensen S.L."/>
            <person name="Zaremba-Niedzwiedzka K."/>
            <person name="Martijn J."/>
            <person name="Lind A.E."/>
            <person name="van Eijk R."/>
            <person name="Schleper C."/>
            <person name="Guy L."/>
            <person name="Ettema T.J."/>
        </authorList>
    </citation>
    <scope>NUCLEOTIDE SEQUENCE</scope>
</reference>
<gene>
    <name evidence="1" type="ORF">LCGC14_0686900</name>
</gene>
<proteinExistence type="predicted"/>
<dbReference type="AlphaFoldDB" id="A0A0F9QLK4"/>
<organism evidence="1">
    <name type="scientific">marine sediment metagenome</name>
    <dbReference type="NCBI Taxonomy" id="412755"/>
    <lineage>
        <taxon>unclassified sequences</taxon>
        <taxon>metagenomes</taxon>
        <taxon>ecological metagenomes</taxon>
    </lineage>
</organism>
<comment type="caution">
    <text evidence="1">The sequence shown here is derived from an EMBL/GenBank/DDBJ whole genome shotgun (WGS) entry which is preliminary data.</text>
</comment>
<evidence type="ECO:0000313" key="1">
    <source>
        <dbReference type="EMBL" id="KKN45065.1"/>
    </source>
</evidence>
<name>A0A0F9QLK4_9ZZZZ</name>
<sequence>MWWKTQVGRYINTKHIASITVSKVKDKWCVYAYEVMQQSQYVIREFDTKWAAENLAGELTRADK</sequence>
<dbReference type="EMBL" id="LAZR01001413">
    <property type="protein sequence ID" value="KKN45065.1"/>
    <property type="molecule type" value="Genomic_DNA"/>
</dbReference>
<accession>A0A0F9QLK4</accession>
<protein>
    <submittedName>
        <fullName evidence="1">Uncharacterized protein</fullName>
    </submittedName>
</protein>